<dbReference type="SUPFAM" id="SSF51412">
    <property type="entry name" value="Inosine monophosphate dehydrogenase (IMPDH)"/>
    <property type="match status" value="1"/>
</dbReference>
<dbReference type="CDD" id="cd04730">
    <property type="entry name" value="NPD_like"/>
    <property type="match status" value="1"/>
</dbReference>
<evidence type="ECO:0000256" key="2">
    <source>
        <dbReference type="ARBA" id="ARBA00022643"/>
    </source>
</evidence>
<keyword evidence="3" id="KW-0560">Oxidoreductase</keyword>
<comment type="caution">
    <text evidence="4">The sequence shown here is derived from an EMBL/GenBank/DDBJ whole genome shotgun (WGS) entry which is preliminary data.</text>
</comment>
<keyword evidence="2" id="KW-0288">FMN</keyword>
<evidence type="ECO:0000313" key="5">
    <source>
        <dbReference type="Proteomes" id="UP000189670"/>
    </source>
</evidence>
<dbReference type="PANTHER" id="PTHR32332:SF20">
    <property type="entry name" value="2-NITROPROPANE DIOXYGENASE-LIKE PROTEIN"/>
    <property type="match status" value="1"/>
</dbReference>
<organism evidence="4 5">
    <name type="scientific">Candidatus Magnetoglobus multicellularis str. Araruama</name>
    <dbReference type="NCBI Taxonomy" id="890399"/>
    <lineage>
        <taxon>Bacteria</taxon>
        <taxon>Pseudomonadati</taxon>
        <taxon>Thermodesulfobacteriota</taxon>
        <taxon>Desulfobacteria</taxon>
        <taxon>Desulfobacterales</taxon>
        <taxon>Desulfobacteraceae</taxon>
        <taxon>Candidatus Magnetoglobus</taxon>
    </lineage>
</organism>
<dbReference type="Gene3D" id="3.20.20.70">
    <property type="entry name" value="Aldolase class I"/>
    <property type="match status" value="1"/>
</dbReference>
<evidence type="ECO:0000256" key="3">
    <source>
        <dbReference type="ARBA" id="ARBA00023002"/>
    </source>
</evidence>
<dbReference type="Pfam" id="PF03060">
    <property type="entry name" value="NMO"/>
    <property type="match status" value="1"/>
</dbReference>
<gene>
    <name evidence="4" type="ORF">OMM_02324</name>
</gene>
<dbReference type="PANTHER" id="PTHR32332">
    <property type="entry name" value="2-NITROPROPANE DIOXYGENASE"/>
    <property type="match status" value="1"/>
</dbReference>
<evidence type="ECO:0000313" key="4">
    <source>
        <dbReference type="EMBL" id="ETR71655.1"/>
    </source>
</evidence>
<sequence length="388" mass="42368">MFYTLFFYNYRKHYKYKIFYGLWQAKDIIMVNTWLTHKLSIKYPIIQGAMGPYSTNKLAAAVANAGGLGIISMIGMGVQHSSATPVDPTIVFGEGTTQDYIQKSLSFVESETRSSQGIFGINCPVSAEFMDAAKMLILGAIQVREQSEDLKKRLKVIITSAGDPVPWGPEIRKTDLTWFHVIPSIYHARRAEKAGVDAIIASGHEGGAHISWQPVHSMVLIPGVIEQTSLPVIAAGGICDGRTMAAALTMGAVGIQMGTRFIATAECDFWDVWKQGVIKSDDRSTLVGRGMFGPMRFIANPASTKLVEKTVEKTPDFFKGKPVDLVPEIVDLEKKGFSLLVDNDENGALILGGEAAGRISDLPPVSDLMENITLHAKQYIQNVQSVLA</sequence>
<dbReference type="Proteomes" id="UP000189670">
    <property type="component" value="Unassembled WGS sequence"/>
</dbReference>
<dbReference type="EMBL" id="ATBP01000241">
    <property type="protein sequence ID" value="ETR71655.1"/>
    <property type="molecule type" value="Genomic_DNA"/>
</dbReference>
<name>A0A1V1PAE0_9BACT</name>
<dbReference type="InterPro" id="IPR004136">
    <property type="entry name" value="NMO"/>
</dbReference>
<evidence type="ECO:0000256" key="1">
    <source>
        <dbReference type="ARBA" id="ARBA00022630"/>
    </source>
</evidence>
<reference evidence="5" key="1">
    <citation type="submission" date="2012-11" db="EMBL/GenBank/DDBJ databases">
        <authorList>
            <person name="Lucero-Rivera Y.E."/>
            <person name="Tovar-Ramirez D."/>
        </authorList>
    </citation>
    <scope>NUCLEOTIDE SEQUENCE [LARGE SCALE GENOMIC DNA]</scope>
    <source>
        <strain evidence="5">Araruama</strain>
    </source>
</reference>
<protein>
    <submittedName>
        <fullName evidence="4">Enoyl-[acyl carrier protein] reductase II</fullName>
    </submittedName>
</protein>
<dbReference type="GO" id="GO:0018580">
    <property type="term" value="F:nitronate monooxygenase activity"/>
    <property type="evidence" value="ECO:0007669"/>
    <property type="project" value="InterPro"/>
</dbReference>
<proteinExistence type="predicted"/>
<keyword evidence="1" id="KW-0285">Flavoprotein</keyword>
<dbReference type="AlphaFoldDB" id="A0A1V1PAE0"/>
<accession>A0A1V1PAE0</accession>
<dbReference type="InterPro" id="IPR013785">
    <property type="entry name" value="Aldolase_TIM"/>
</dbReference>